<evidence type="ECO:0000313" key="3">
    <source>
        <dbReference type="Proteomes" id="UP000198636"/>
    </source>
</evidence>
<dbReference type="InterPro" id="IPR036188">
    <property type="entry name" value="FAD/NAD-bd_sf"/>
</dbReference>
<accession>A0A1G5IKK3</accession>
<proteinExistence type="predicted"/>
<dbReference type="PRINTS" id="PR00419">
    <property type="entry name" value="ADXRDTASE"/>
</dbReference>
<dbReference type="GO" id="GO:0016491">
    <property type="term" value="F:oxidoreductase activity"/>
    <property type="evidence" value="ECO:0007669"/>
    <property type="project" value="InterPro"/>
</dbReference>
<reference evidence="2 3" key="1">
    <citation type="submission" date="2016-10" db="EMBL/GenBank/DDBJ databases">
        <authorList>
            <person name="de Groot N.N."/>
        </authorList>
    </citation>
    <scope>NUCLEOTIDE SEQUENCE [LARGE SCALE GENOMIC DNA]</scope>
    <source>
        <strain evidence="2 3">DSM 18978</strain>
    </source>
</reference>
<organism evidence="2 3">
    <name type="scientific">Alkaliphilus peptidifermentans DSM 18978</name>
    <dbReference type="NCBI Taxonomy" id="1120976"/>
    <lineage>
        <taxon>Bacteria</taxon>
        <taxon>Bacillati</taxon>
        <taxon>Bacillota</taxon>
        <taxon>Clostridia</taxon>
        <taxon>Peptostreptococcales</taxon>
        <taxon>Natronincolaceae</taxon>
        <taxon>Alkaliphilus</taxon>
    </lineage>
</organism>
<dbReference type="OrthoDB" id="25353at2"/>
<dbReference type="Gene3D" id="3.30.70.1990">
    <property type="match status" value="1"/>
</dbReference>
<dbReference type="InterPro" id="IPR050464">
    <property type="entry name" value="Zeta_carotene_desat/Oxidored"/>
</dbReference>
<dbReference type="STRING" id="1120976.SAMN03080606_02420"/>
<feature type="domain" description="Amine oxidase" evidence="1">
    <location>
        <begin position="15"/>
        <end position="405"/>
    </location>
</feature>
<dbReference type="SUPFAM" id="SSF51905">
    <property type="entry name" value="FAD/NAD(P)-binding domain"/>
    <property type="match status" value="1"/>
</dbReference>
<dbReference type="PANTHER" id="PTHR42923">
    <property type="entry name" value="PROTOPORPHYRINOGEN OXIDASE"/>
    <property type="match status" value="1"/>
</dbReference>
<dbReference type="Gene3D" id="3.50.50.60">
    <property type="entry name" value="FAD/NAD(P)-binding domain"/>
    <property type="match status" value="1"/>
</dbReference>
<dbReference type="AlphaFoldDB" id="A0A1G5IKK3"/>
<protein>
    <submittedName>
        <fullName evidence="2">Protoporphyrinogen oxidase</fullName>
    </submittedName>
</protein>
<dbReference type="Pfam" id="PF01593">
    <property type="entry name" value="Amino_oxidase"/>
    <property type="match status" value="1"/>
</dbReference>
<dbReference type="EMBL" id="FMUS01000015">
    <property type="protein sequence ID" value="SCY76321.1"/>
    <property type="molecule type" value="Genomic_DNA"/>
</dbReference>
<gene>
    <name evidence="2" type="ORF">SAMN03080606_02420</name>
</gene>
<name>A0A1G5IKK3_9FIRM</name>
<dbReference type="InterPro" id="IPR002937">
    <property type="entry name" value="Amino_oxidase"/>
</dbReference>
<dbReference type="PANTHER" id="PTHR42923:SF3">
    <property type="entry name" value="PROTOPORPHYRINOGEN OXIDASE"/>
    <property type="match status" value="1"/>
</dbReference>
<evidence type="ECO:0000259" key="1">
    <source>
        <dbReference type="Pfam" id="PF01593"/>
    </source>
</evidence>
<keyword evidence="3" id="KW-1185">Reference proteome</keyword>
<dbReference type="Proteomes" id="UP000198636">
    <property type="component" value="Unassembled WGS sequence"/>
</dbReference>
<evidence type="ECO:0000313" key="2">
    <source>
        <dbReference type="EMBL" id="SCY76321.1"/>
    </source>
</evidence>
<dbReference type="RefSeq" id="WP_091543692.1">
    <property type="nucleotide sequence ID" value="NZ_FMUS01000015.1"/>
</dbReference>
<sequence length="416" mass="47995">MNKIDCKVAVIGGGLSGLVIAAGLQKKGYRNVTVFERDNRLGGKLHTIWYKEKSYELGAIFGLPVQKQLQSLMKEFNIKIDGPSLSRVNYDINGNKIMQIPKETLGDFLKEVDRLPDVLEEYKSLERVNIHHLETSLMLPFSKWCDIHQFSVLKSIYMHHFSSYGLGDINQVPALYVLRILNYDTVMSFLEVPELFTWKAGVSSLIESLSQTVENIKLGQKVERIALSERDTLYLHTEFEALEFHRVVITAPLDEFADIFDDDEMKDFLRCIRYQDYTVYAFTGEKIPKGCGCVLENLSNNNKGHLIIWNSRWDSISEEGLLTTYAYNHPKLSKAESLMVLEKDLLKLGIQNLKLHRYKSWKQGPYVDTHVLQKGFYDKMEMMQGKNNIFLAGEIMSTVSMENCIRYSNYLINKYF</sequence>
<dbReference type="Gene3D" id="1.10.405.20">
    <property type="match status" value="1"/>
</dbReference>